<reference evidence="1" key="1">
    <citation type="submission" date="2019-02" db="EMBL/GenBank/DDBJ databases">
        <authorList>
            <person name="Gruber-Vodicka R. H."/>
            <person name="Seah K. B. B."/>
        </authorList>
    </citation>
    <scope>NUCLEOTIDE SEQUENCE</scope>
    <source>
        <strain evidence="1">BECK_BZ106</strain>
    </source>
</reference>
<sequence length="111" mass="12797">MTVRSDNNPGDILLDDIPNGIIIDTKITVWQIAWNGFTGEVHSLGFNRHLSERFRELFTNMGDKDIVSKEIIRKLAAYLARYICWIFPSTRISGEQWERNISTSKTGVPIW</sequence>
<protein>
    <submittedName>
        <fullName evidence="1">Uncharacterized protein</fullName>
    </submittedName>
</protein>
<name>A0A450TKP1_9GAMM</name>
<proteinExistence type="predicted"/>
<dbReference type="AlphaFoldDB" id="A0A450TKP1"/>
<dbReference type="EMBL" id="CAADFD010000142">
    <property type="protein sequence ID" value="VFJ68258.1"/>
    <property type="molecule type" value="Genomic_DNA"/>
</dbReference>
<organism evidence="1">
    <name type="scientific">Candidatus Kentrum sp. FW</name>
    <dbReference type="NCBI Taxonomy" id="2126338"/>
    <lineage>
        <taxon>Bacteria</taxon>
        <taxon>Pseudomonadati</taxon>
        <taxon>Pseudomonadota</taxon>
        <taxon>Gammaproteobacteria</taxon>
        <taxon>Candidatus Kentrum</taxon>
    </lineage>
</organism>
<evidence type="ECO:0000313" key="1">
    <source>
        <dbReference type="EMBL" id="VFJ68258.1"/>
    </source>
</evidence>
<gene>
    <name evidence="1" type="ORF">BECKFW1821B_GA0114236_11422</name>
</gene>
<accession>A0A450TKP1</accession>